<keyword evidence="4" id="KW-1185">Reference proteome</keyword>
<dbReference type="Pfam" id="PF23622">
    <property type="entry name" value="LRR_At1g61320_AtMIF1"/>
    <property type="match status" value="2"/>
</dbReference>
<evidence type="ECO:0000259" key="2">
    <source>
        <dbReference type="Pfam" id="PF23622"/>
    </source>
</evidence>
<evidence type="ECO:0000313" key="3">
    <source>
        <dbReference type="EMBL" id="CAK9172579.1"/>
    </source>
</evidence>
<dbReference type="InterPro" id="IPR053781">
    <property type="entry name" value="F-box_AtFBL13-like"/>
</dbReference>
<evidence type="ECO:0000313" key="4">
    <source>
        <dbReference type="Proteomes" id="UP001642360"/>
    </source>
</evidence>
<evidence type="ECO:0008006" key="5">
    <source>
        <dbReference type="Google" id="ProtNLM"/>
    </source>
</evidence>
<feature type="domain" description="At1g61320/AtMIF1 LRR" evidence="2">
    <location>
        <begin position="329"/>
        <end position="438"/>
    </location>
</feature>
<reference evidence="3 4" key="1">
    <citation type="submission" date="2024-02" db="EMBL/GenBank/DDBJ databases">
        <authorList>
            <person name="Vignale AGUSTIN F."/>
            <person name="Sosa J E."/>
            <person name="Modenutti C."/>
        </authorList>
    </citation>
    <scope>NUCLEOTIDE SEQUENCE [LARGE SCALE GENOMIC DNA]</scope>
</reference>
<dbReference type="AlphaFoldDB" id="A0ABC8TSX1"/>
<dbReference type="Gene3D" id="1.20.1280.50">
    <property type="match status" value="1"/>
</dbReference>
<dbReference type="Gene3D" id="3.80.10.10">
    <property type="entry name" value="Ribonuclease Inhibitor"/>
    <property type="match status" value="1"/>
</dbReference>
<dbReference type="InterPro" id="IPR032675">
    <property type="entry name" value="LRR_dom_sf"/>
</dbReference>
<accession>A0ABC8TSX1</accession>
<proteinExistence type="predicted"/>
<gene>
    <name evidence="3" type="ORF">ILEXP_LOCUS42228</name>
</gene>
<dbReference type="InterPro" id="IPR053772">
    <property type="entry name" value="At1g61320/At1g61330-like"/>
</dbReference>
<dbReference type="SUPFAM" id="SSF81383">
    <property type="entry name" value="F-box domain"/>
    <property type="match status" value="1"/>
</dbReference>
<dbReference type="Pfam" id="PF00646">
    <property type="entry name" value="F-box"/>
    <property type="match status" value="1"/>
</dbReference>
<evidence type="ECO:0000259" key="1">
    <source>
        <dbReference type="Pfam" id="PF00646"/>
    </source>
</evidence>
<sequence length="564" mass="63878">MEKKAPITFPFAQHKYLKKCNHEEDRLSRLPCEILVTILSRLAVKEAARTSVLSRGWENLWKYSTGVFNFDDVEAVRGLIDRNGLRVSFDLDESYGLVLDKWINFAIMRRVAMLELDLLTFNGIDRAINNSIDSYTNNYTFLMFPSRPLFSPSFASLTSLILKSVNVTEEVLSYFLCNCPLLEDLRVRGSGTLVNLKVVGPTLKLKYLEINECYKLKHLEIQTPNIVSFTNHGPEISMPFKNVSRLSMVSLGEDYCGLLLLELYRLSLHHSQLETNIMDFEFCQLLLVLSRLETLRLYLEYIFFIRKELPGLFPLFLPLCSNFHLGILRLSNLKHLEMKVIPLPDENILYLSCLLKASPHLHRFSMQIIFTWTSDMKLSGLQPYCSKDARKSTEGPYQCLKVVEFVGCAGHQTDGEFARHLLWNAVSLEKMIIDPRPRYLGREFETGIEVARKRAKELETELPLNLKGCRRVGGGVRCISNGRLRRGWGGHDGRRWGCRQRCQAEETGEEGDCVGGSKEGCGEGEAAVEGEEWAGMAAGEAAGGVGKIIGETLSQRAVEWDVLG</sequence>
<dbReference type="InterPro" id="IPR001810">
    <property type="entry name" value="F-box_dom"/>
</dbReference>
<organism evidence="3 4">
    <name type="scientific">Ilex paraguariensis</name>
    <name type="common">yerba mate</name>
    <dbReference type="NCBI Taxonomy" id="185542"/>
    <lineage>
        <taxon>Eukaryota</taxon>
        <taxon>Viridiplantae</taxon>
        <taxon>Streptophyta</taxon>
        <taxon>Embryophyta</taxon>
        <taxon>Tracheophyta</taxon>
        <taxon>Spermatophyta</taxon>
        <taxon>Magnoliopsida</taxon>
        <taxon>eudicotyledons</taxon>
        <taxon>Gunneridae</taxon>
        <taxon>Pentapetalae</taxon>
        <taxon>asterids</taxon>
        <taxon>campanulids</taxon>
        <taxon>Aquifoliales</taxon>
        <taxon>Aquifoliaceae</taxon>
        <taxon>Ilex</taxon>
    </lineage>
</organism>
<feature type="domain" description="At1g61320/AtMIF1 LRR" evidence="2">
    <location>
        <begin position="95"/>
        <end position="252"/>
    </location>
</feature>
<comment type="caution">
    <text evidence="3">The sequence shown here is derived from an EMBL/GenBank/DDBJ whole genome shotgun (WGS) entry which is preliminary data.</text>
</comment>
<dbReference type="PANTHER" id="PTHR34145:SF68">
    <property type="entry name" value="FBD DOMAIN-CONTAINING PROTEIN"/>
    <property type="match status" value="1"/>
</dbReference>
<protein>
    <recommendedName>
        <fullName evidence="5">F-box domain-containing protein</fullName>
    </recommendedName>
</protein>
<dbReference type="EMBL" id="CAUOFW020006024">
    <property type="protein sequence ID" value="CAK9172579.1"/>
    <property type="molecule type" value="Genomic_DNA"/>
</dbReference>
<dbReference type="PANTHER" id="PTHR34145">
    <property type="entry name" value="OS02G0105600 PROTEIN"/>
    <property type="match status" value="1"/>
</dbReference>
<feature type="domain" description="F-box" evidence="1">
    <location>
        <begin position="27"/>
        <end position="63"/>
    </location>
</feature>
<dbReference type="CDD" id="cd22160">
    <property type="entry name" value="F-box_AtFBL13-like"/>
    <property type="match status" value="1"/>
</dbReference>
<dbReference type="SUPFAM" id="SSF52047">
    <property type="entry name" value="RNI-like"/>
    <property type="match status" value="1"/>
</dbReference>
<dbReference type="InterPro" id="IPR036047">
    <property type="entry name" value="F-box-like_dom_sf"/>
</dbReference>
<dbReference type="Proteomes" id="UP001642360">
    <property type="component" value="Unassembled WGS sequence"/>
</dbReference>
<dbReference type="InterPro" id="IPR055357">
    <property type="entry name" value="LRR_At1g61320_AtMIF1"/>
</dbReference>
<name>A0ABC8TSX1_9AQUA</name>